<dbReference type="AlphaFoldDB" id="A0A0S3AG08"/>
<protein>
    <submittedName>
        <fullName evidence="3">Uncharacterized protein</fullName>
    </submittedName>
</protein>
<dbReference type="Proteomes" id="UP000182882">
    <property type="component" value="Unassembled WGS sequence"/>
</dbReference>
<name>A0A0S3AG08_9PROT</name>
<reference evidence="4" key="2">
    <citation type="submission" date="2016-10" db="EMBL/GenBank/DDBJ databases">
        <authorList>
            <person name="Varghese N."/>
            <person name="Submissions S."/>
        </authorList>
    </citation>
    <scope>NUCLEOTIDE SEQUENCE [LARGE SCALE GENOMIC DNA]</scope>
    <source>
        <strain evidence="4">Nm10</strain>
    </source>
</reference>
<accession>A0A0S3AG08</accession>
<sequence>MNTDKFRESAQGFAKSPLGIIALFIVLVYGFASLVVGLGQGISEHITPLVYFMVFFPVIVFCGFPWLVANHHNKLHGPSDFKNEDNFMKSQMTSVASLVTATAKHSGHDGELPESQLREIVSIVSNASKSQISSERRNRVLWIDDRPENIVHEVQAFQAQGVEFSLALSHQ</sequence>
<gene>
    <name evidence="2" type="ORF">SAMN05216406_10970</name>
    <name evidence="3" type="ORF">SAMN06297164_0894</name>
</gene>
<dbReference type="RefSeq" id="WP_062557821.1">
    <property type="nucleotide sequence ID" value="NZ_CP013341.1"/>
</dbReference>
<keyword evidence="1" id="KW-0812">Transmembrane</keyword>
<dbReference type="EMBL" id="OCMU01000001">
    <property type="protein sequence ID" value="SOD16938.1"/>
    <property type="molecule type" value="Genomic_DNA"/>
</dbReference>
<evidence type="ECO:0000313" key="4">
    <source>
        <dbReference type="Proteomes" id="UP000182882"/>
    </source>
</evidence>
<evidence type="ECO:0000313" key="5">
    <source>
        <dbReference type="Proteomes" id="UP000219335"/>
    </source>
</evidence>
<organism evidence="3 5">
    <name type="scientific">Nitrosomonas ureae</name>
    <dbReference type="NCBI Taxonomy" id="44577"/>
    <lineage>
        <taxon>Bacteria</taxon>
        <taxon>Pseudomonadati</taxon>
        <taxon>Pseudomonadota</taxon>
        <taxon>Betaproteobacteria</taxon>
        <taxon>Nitrosomonadales</taxon>
        <taxon>Nitrosomonadaceae</taxon>
        <taxon>Nitrosomonas</taxon>
    </lineage>
</organism>
<evidence type="ECO:0000313" key="2">
    <source>
        <dbReference type="EMBL" id="SDT90681.1"/>
    </source>
</evidence>
<dbReference type="EMBL" id="FNLN01000009">
    <property type="protein sequence ID" value="SDT90681.1"/>
    <property type="molecule type" value="Genomic_DNA"/>
</dbReference>
<dbReference type="Proteomes" id="UP000219335">
    <property type="component" value="Unassembled WGS sequence"/>
</dbReference>
<keyword evidence="4" id="KW-1185">Reference proteome</keyword>
<proteinExistence type="predicted"/>
<reference evidence="2" key="1">
    <citation type="submission" date="2016-10" db="EMBL/GenBank/DDBJ databases">
        <authorList>
            <person name="de Groot N.N."/>
        </authorList>
    </citation>
    <scope>NUCLEOTIDE SEQUENCE [LARGE SCALE GENOMIC DNA]</scope>
    <source>
        <strain evidence="2">Nm10</strain>
    </source>
</reference>
<reference evidence="3 5" key="3">
    <citation type="submission" date="2017-09" db="EMBL/GenBank/DDBJ databases">
        <authorList>
            <person name="Ehlers B."/>
            <person name="Leendertz F.H."/>
        </authorList>
    </citation>
    <scope>NUCLEOTIDE SEQUENCE [LARGE SCALE GENOMIC DNA]</scope>
    <source>
        <strain evidence="3 5">Nm42</strain>
    </source>
</reference>
<evidence type="ECO:0000313" key="3">
    <source>
        <dbReference type="EMBL" id="SOD16938.1"/>
    </source>
</evidence>
<evidence type="ECO:0000256" key="1">
    <source>
        <dbReference type="SAM" id="Phobius"/>
    </source>
</evidence>
<feature type="transmembrane region" description="Helical" evidence="1">
    <location>
        <begin position="49"/>
        <end position="69"/>
    </location>
</feature>
<dbReference type="KEGG" id="nur:ATY38_02010"/>
<feature type="transmembrane region" description="Helical" evidence="1">
    <location>
        <begin position="20"/>
        <end position="43"/>
    </location>
</feature>
<keyword evidence="1" id="KW-1133">Transmembrane helix</keyword>
<keyword evidence="1" id="KW-0472">Membrane</keyword>